<gene>
    <name evidence="7" type="primary">NCL1_30166</name>
    <name evidence="7" type="ORF">TNCT_276411</name>
</gene>
<keyword evidence="8" id="KW-1185">Reference proteome</keyword>
<dbReference type="GO" id="GO:0006511">
    <property type="term" value="P:ubiquitin-dependent protein catabolic process"/>
    <property type="evidence" value="ECO:0007669"/>
    <property type="project" value="TreeGrafter"/>
</dbReference>
<evidence type="ECO:0000256" key="5">
    <source>
        <dbReference type="SAM" id="MobiDB-lite"/>
    </source>
</evidence>
<organism evidence="7 8">
    <name type="scientific">Trichonephila clavata</name>
    <name type="common">Joro spider</name>
    <name type="synonym">Nephila clavata</name>
    <dbReference type="NCBI Taxonomy" id="2740835"/>
    <lineage>
        <taxon>Eukaryota</taxon>
        <taxon>Metazoa</taxon>
        <taxon>Ecdysozoa</taxon>
        <taxon>Arthropoda</taxon>
        <taxon>Chelicerata</taxon>
        <taxon>Arachnida</taxon>
        <taxon>Araneae</taxon>
        <taxon>Araneomorphae</taxon>
        <taxon>Entelegynae</taxon>
        <taxon>Araneoidea</taxon>
        <taxon>Nephilidae</taxon>
        <taxon>Trichonephila</taxon>
    </lineage>
</organism>
<dbReference type="SMART" id="SM00184">
    <property type="entry name" value="RING"/>
    <property type="match status" value="1"/>
</dbReference>
<feature type="region of interest" description="Disordered" evidence="5">
    <location>
        <begin position="1"/>
        <end position="50"/>
    </location>
</feature>
<dbReference type="Pfam" id="PF13639">
    <property type="entry name" value="zf-RING_2"/>
    <property type="match status" value="1"/>
</dbReference>
<dbReference type="SUPFAM" id="SSF57850">
    <property type="entry name" value="RING/U-box"/>
    <property type="match status" value="1"/>
</dbReference>
<feature type="domain" description="RING-type" evidence="6">
    <location>
        <begin position="55"/>
        <end position="95"/>
    </location>
</feature>
<dbReference type="PANTHER" id="PTHR45931:SF3">
    <property type="entry name" value="RING ZINC FINGER-CONTAINING PROTEIN"/>
    <property type="match status" value="1"/>
</dbReference>
<dbReference type="PANTHER" id="PTHR45931">
    <property type="entry name" value="SI:CH211-59O9.10"/>
    <property type="match status" value="1"/>
</dbReference>
<dbReference type="InterPro" id="IPR001841">
    <property type="entry name" value="Znf_RING"/>
</dbReference>
<sequence length="149" mass="17399">MGRSRKPSGGLVSSLSKDKERLPQPKRGRQSRAKLESTGKKNSKLDSNKKKEVKCSVCLDTSRRRKMKALPCKHQFHKKCIDEWLQANWRCPLCRHPLLLSRNETVVREFTDEGRRQHMNVIIRRLLRPVGGDDLHELLALLRMMRPNH</sequence>
<dbReference type="PROSITE" id="PS50089">
    <property type="entry name" value="ZF_RING_2"/>
    <property type="match status" value="1"/>
</dbReference>
<keyword evidence="2 4" id="KW-0863">Zinc-finger</keyword>
<evidence type="ECO:0000256" key="2">
    <source>
        <dbReference type="ARBA" id="ARBA00022771"/>
    </source>
</evidence>
<dbReference type="GO" id="GO:0061630">
    <property type="term" value="F:ubiquitin protein ligase activity"/>
    <property type="evidence" value="ECO:0007669"/>
    <property type="project" value="TreeGrafter"/>
</dbReference>
<evidence type="ECO:0000259" key="6">
    <source>
        <dbReference type="PROSITE" id="PS50089"/>
    </source>
</evidence>
<evidence type="ECO:0000256" key="4">
    <source>
        <dbReference type="PROSITE-ProRule" id="PRU00175"/>
    </source>
</evidence>
<name>A0A8X6LMY9_TRICU</name>
<dbReference type="Proteomes" id="UP000887116">
    <property type="component" value="Unassembled WGS sequence"/>
</dbReference>
<evidence type="ECO:0000313" key="8">
    <source>
        <dbReference type="Proteomes" id="UP000887116"/>
    </source>
</evidence>
<protein>
    <submittedName>
        <fullName evidence="7">E3 ubiquitin-protein ligase ATL15</fullName>
    </submittedName>
</protein>
<keyword evidence="3" id="KW-0862">Zinc</keyword>
<keyword evidence="1" id="KW-0479">Metal-binding</keyword>
<feature type="compositionally biased region" description="Basic and acidic residues" evidence="5">
    <location>
        <begin position="33"/>
        <end position="50"/>
    </location>
</feature>
<proteinExistence type="predicted"/>
<evidence type="ECO:0000313" key="7">
    <source>
        <dbReference type="EMBL" id="GFR16601.1"/>
    </source>
</evidence>
<dbReference type="GO" id="GO:0008270">
    <property type="term" value="F:zinc ion binding"/>
    <property type="evidence" value="ECO:0007669"/>
    <property type="project" value="UniProtKB-KW"/>
</dbReference>
<dbReference type="InterPro" id="IPR013083">
    <property type="entry name" value="Znf_RING/FYVE/PHD"/>
</dbReference>
<dbReference type="InterPro" id="IPR051834">
    <property type="entry name" value="RING_finger_E3_ligase"/>
</dbReference>
<accession>A0A8X6LMY9</accession>
<dbReference type="EMBL" id="BMAO01027414">
    <property type="protein sequence ID" value="GFR16601.1"/>
    <property type="molecule type" value="Genomic_DNA"/>
</dbReference>
<dbReference type="OrthoDB" id="6427083at2759"/>
<reference evidence="7" key="1">
    <citation type="submission" date="2020-07" db="EMBL/GenBank/DDBJ databases">
        <title>Multicomponent nature underlies the extraordinary mechanical properties of spider dragline silk.</title>
        <authorList>
            <person name="Kono N."/>
            <person name="Nakamura H."/>
            <person name="Mori M."/>
            <person name="Yoshida Y."/>
            <person name="Ohtoshi R."/>
            <person name="Malay A.D."/>
            <person name="Moran D.A.P."/>
            <person name="Tomita M."/>
            <person name="Numata K."/>
            <person name="Arakawa K."/>
        </authorList>
    </citation>
    <scope>NUCLEOTIDE SEQUENCE</scope>
</reference>
<comment type="caution">
    <text evidence="7">The sequence shown here is derived from an EMBL/GenBank/DDBJ whole genome shotgun (WGS) entry which is preliminary data.</text>
</comment>
<dbReference type="Gene3D" id="3.30.40.10">
    <property type="entry name" value="Zinc/RING finger domain, C3HC4 (zinc finger)"/>
    <property type="match status" value="1"/>
</dbReference>
<dbReference type="AlphaFoldDB" id="A0A8X6LMY9"/>
<dbReference type="GO" id="GO:0005634">
    <property type="term" value="C:nucleus"/>
    <property type="evidence" value="ECO:0007669"/>
    <property type="project" value="TreeGrafter"/>
</dbReference>
<evidence type="ECO:0000256" key="1">
    <source>
        <dbReference type="ARBA" id="ARBA00022723"/>
    </source>
</evidence>
<evidence type="ECO:0000256" key="3">
    <source>
        <dbReference type="ARBA" id="ARBA00022833"/>
    </source>
</evidence>